<organism evidence="2 3">
    <name type="scientific">Paenibacillus arenosi</name>
    <dbReference type="NCBI Taxonomy" id="2774142"/>
    <lineage>
        <taxon>Bacteria</taxon>
        <taxon>Bacillati</taxon>
        <taxon>Bacillota</taxon>
        <taxon>Bacilli</taxon>
        <taxon>Bacillales</taxon>
        <taxon>Paenibacillaceae</taxon>
        <taxon>Paenibacillus</taxon>
    </lineage>
</organism>
<keyword evidence="1" id="KW-1133">Transmembrane helix</keyword>
<feature type="transmembrane region" description="Helical" evidence="1">
    <location>
        <begin position="291"/>
        <end position="309"/>
    </location>
</feature>
<keyword evidence="1" id="KW-0812">Transmembrane</keyword>
<gene>
    <name evidence="2" type="ORF">IFO66_22565</name>
</gene>
<protein>
    <submittedName>
        <fullName evidence="2">ABC transporter permease</fullName>
    </submittedName>
</protein>
<reference evidence="2 3" key="1">
    <citation type="submission" date="2020-09" db="EMBL/GenBank/DDBJ databases">
        <title>Paenibacillus sp. CAU 1523 isolated from sand of Haeundae Beach.</title>
        <authorList>
            <person name="Kim W."/>
        </authorList>
    </citation>
    <scope>NUCLEOTIDE SEQUENCE [LARGE SCALE GENOMIC DNA]</scope>
    <source>
        <strain evidence="2 3">CAU 1523</strain>
    </source>
</reference>
<evidence type="ECO:0000313" key="2">
    <source>
        <dbReference type="EMBL" id="MBD8501060.1"/>
    </source>
</evidence>
<feature type="transmembrane region" description="Helical" evidence="1">
    <location>
        <begin position="12"/>
        <end position="34"/>
    </location>
</feature>
<evidence type="ECO:0000256" key="1">
    <source>
        <dbReference type="SAM" id="Phobius"/>
    </source>
</evidence>
<name>A0ABR9B3Y4_9BACL</name>
<dbReference type="Proteomes" id="UP000634529">
    <property type="component" value="Unassembled WGS sequence"/>
</dbReference>
<accession>A0ABR9B3Y4</accession>
<feature type="transmembrane region" description="Helical" evidence="1">
    <location>
        <begin position="350"/>
        <end position="370"/>
    </location>
</feature>
<feature type="transmembrane region" description="Helical" evidence="1">
    <location>
        <begin position="198"/>
        <end position="227"/>
    </location>
</feature>
<dbReference type="PANTHER" id="PTHR37305:SF1">
    <property type="entry name" value="MEMBRANE PROTEIN"/>
    <property type="match status" value="1"/>
</dbReference>
<proteinExistence type="predicted"/>
<feature type="transmembrane region" description="Helical" evidence="1">
    <location>
        <begin position="263"/>
        <end position="284"/>
    </location>
</feature>
<feature type="transmembrane region" description="Helical" evidence="1">
    <location>
        <begin position="158"/>
        <end position="177"/>
    </location>
</feature>
<comment type="caution">
    <text evidence="2">The sequence shown here is derived from an EMBL/GenBank/DDBJ whole genome shotgun (WGS) entry which is preliminary data.</text>
</comment>
<keyword evidence="1" id="KW-0472">Membrane</keyword>
<dbReference type="RefSeq" id="WP_192027273.1">
    <property type="nucleotide sequence ID" value="NZ_JACYTN010000036.1"/>
</dbReference>
<keyword evidence="3" id="KW-1185">Reference proteome</keyword>
<evidence type="ECO:0000313" key="3">
    <source>
        <dbReference type="Proteomes" id="UP000634529"/>
    </source>
</evidence>
<sequence>MRQLLKYELIKLFWRKSVLIVFLLLMCVYGWILFYNQEQYVDASKIYHPYARSMTEADYKKVESISRKAMEKEESMSDRLPLHELGLLYDIAHVQHRKEHYAASLEQIREELSTYAQNTFEYKKIALAEQLLIDKGVPSDEVYYNKPWANIMYMHDQLGVLFMGAMILIGIAPLYSSEYSSRVDSLLLSSRHGRRKLVSAKCYAAIIYTLAFSSVFALLTLSVHAFLFGNLDGSQTPLYSLARYVDTFDFQHAPFSLTVGQYYLIQLTIHALGCIAFAMAVMFISSISYSSFITFMISGSIVAIPYLLLDVRNVRHPITEWLVTYSYSQFIRVSNMFSSFKAVNVGGEPVLYPFVALCVVTIVTLALIWGTRAIFSRRQSC</sequence>
<dbReference type="PANTHER" id="PTHR37305">
    <property type="entry name" value="INTEGRAL MEMBRANE PROTEIN-RELATED"/>
    <property type="match status" value="1"/>
</dbReference>
<dbReference type="EMBL" id="JACYTN010000036">
    <property type="protein sequence ID" value="MBD8501060.1"/>
    <property type="molecule type" value="Genomic_DNA"/>
</dbReference>